<accession>A0A381SQX8</accession>
<evidence type="ECO:0000256" key="4">
    <source>
        <dbReference type="ARBA" id="ARBA00022692"/>
    </source>
</evidence>
<dbReference type="PROSITE" id="PS50928">
    <property type="entry name" value="ABC_TM1"/>
    <property type="match status" value="1"/>
</dbReference>
<feature type="domain" description="ABC transmembrane type-1" evidence="8">
    <location>
        <begin position="67"/>
        <end position="167"/>
    </location>
</feature>
<feature type="non-terminal residue" evidence="9">
    <location>
        <position position="1"/>
    </location>
</feature>
<name>A0A381SQX8_9ZZZZ</name>
<evidence type="ECO:0000256" key="3">
    <source>
        <dbReference type="ARBA" id="ARBA00022475"/>
    </source>
</evidence>
<dbReference type="InterPro" id="IPR000515">
    <property type="entry name" value="MetI-like"/>
</dbReference>
<dbReference type="AlphaFoldDB" id="A0A381SQX8"/>
<dbReference type="SUPFAM" id="SSF161098">
    <property type="entry name" value="MetI-like"/>
    <property type="match status" value="1"/>
</dbReference>
<evidence type="ECO:0000256" key="7">
    <source>
        <dbReference type="SAM" id="Phobius"/>
    </source>
</evidence>
<dbReference type="GO" id="GO:0005886">
    <property type="term" value="C:plasma membrane"/>
    <property type="evidence" value="ECO:0007669"/>
    <property type="project" value="UniProtKB-SubCell"/>
</dbReference>
<sequence length="167" mass="18486">VGLTGMIIIILFFFIAIFSGYISPYDPNEYNLRMRYLPPYWAGGKFEYFLGTDQLGRDMLSRLIYGSQISLIVGIGGVLVSMVLGVFLGLICGFYRGITDAIISRIIDTLMSIPFILLAISIVGMVGITGDDSLLVIIIVLGLTGWITFARVVRGEVLSIREKEYIE</sequence>
<comment type="subcellular location">
    <subcellularLocation>
        <location evidence="1">Cell membrane</location>
        <topology evidence="1">Multi-pass membrane protein</topology>
    </subcellularLocation>
</comment>
<dbReference type="PANTHER" id="PTHR43386">
    <property type="entry name" value="OLIGOPEPTIDE TRANSPORT SYSTEM PERMEASE PROTEIN APPC"/>
    <property type="match status" value="1"/>
</dbReference>
<dbReference type="PANTHER" id="PTHR43386:SF1">
    <property type="entry name" value="D,D-DIPEPTIDE TRANSPORT SYSTEM PERMEASE PROTEIN DDPC-RELATED"/>
    <property type="match status" value="1"/>
</dbReference>
<organism evidence="9">
    <name type="scientific">marine metagenome</name>
    <dbReference type="NCBI Taxonomy" id="408172"/>
    <lineage>
        <taxon>unclassified sequences</taxon>
        <taxon>metagenomes</taxon>
        <taxon>ecological metagenomes</taxon>
    </lineage>
</organism>
<keyword evidence="3" id="KW-1003">Cell membrane</keyword>
<dbReference type="Pfam" id="PF00528">
    <property type="entry name" value="BPD_transp_1"/>
    <property type="match status" value="1"/>
</dbReference>
<dbReference type="Gene3D" id="1.10.3720.10">
    <property type="entry name" value="MetI-like"/>
    <property type="match status" value="1"/>
</dbReference>
<reference evidence="9" key="1">
    <citation type="submission" date="2018-05" db="EMBL/GenBank/DDBJ databases">
        <authorList>
            <person name="Lanie J.A."/>
            <person name="Ng W.-L."/>
            <person name="Kazmierczak K.M."/>
            <person name="Andrzejewski T.M."/>
            <person name="Davidsen T.M."/>
            <person name="Wayne K.J."/>
            <person name="Tettelin H."/>
            <person name="Glass J.I."/>
            <person name="Rusch D."/>
            <person name="Podicherti R."/>
            <person name="Tsui H.-C.T."/>
            <person name="Winkler M.E."/>
        </authorList>
    </citation>
    <scope>NUCLEOTIDE SEQUENCE</scope>
</reference>
<keyword evidence="5 7" id="KW-1133">Transmembrane helix</keyword>
<evidence type="ECO:0000256" key="2">
    <source>
        <dbReference type="ARBA" id="ARBA00022448"/>
    </source>
</evidence>
<keyword evidence="2" id="KW-0813">Transport</keyword>
<dbReference type="GO" id="GO:0055085">
    <property type="term" value="P:transmembrane transport"/>
    <property type="evidence" value="ECO:0007669"/>
    <property type="project" value="InterPro"/>
</dbReference>
<gene>
    <name evidence="9" type="ORF">METZ01_LOCUS58753</name>
</gene>
<evidence type="ECO:0000256" key="6">
    <source>
        <dbReference type="ARBA" id="ARBA00023136"/>
    </source>
</evidence>
<protein>
    <recommendedName>
        <fullName evidence="8">ABC transmembrane type-1 domain-containing protein</fullName>
    </recommendedName>
</protein>
<dbReference type="Pfam" id="PF12911">
    <property type="entry name" value="OppC_N"/>
    <property type="match status" value="1"/>
</dbReference>
<feature type="transmembrane region" description="Helical" evidence="7">
    <location>
        <begin position="69"/>
        <end position="95"/>
    </location>
</feature>
<dbReference type="InterPro" id="IPR035906">
    <property type="entry name" value="MetI-like_sf"/>
</dbReference>
<keyword evidence="4 7" id="KW-0812">Transmembrane</keyword>
<feature type="transmembrane region" description="Helical" evidence="7">
    <location>
        <begin position="107"/>
        <end position="128"/>
    </location>
</feature>
<dbReference type="CDD" id="cd06261">
    <property type="entry name" value="TM_PBP2"/>
    <property type="match status" value="1"/>
</dbReference>
<proteinExistence type="predicted"/>
<keyword evidence="6 7" id="KW-0472">Membrane</keyword>
<feature type="non-terminal residue" evidence="9">
    <location>
        <position position="167"/>
    </location>
</feature>
<feature type="transmembrane region" description="Helical" evidence="7">
    <location>
        <begin position="134"/>
        <end position="153"/>
    </location>
</feature>
<feature type="transmembrane region" description="Helical" evidence="7">
    <location>
        <begin position="7"/>
        <end position="25"/>
    </location>
</feature>
<dbReference type="InterPro" id="IPR025966">
    <property type="entry name" value="OppC_N"/>
</dbReference>
<evidence type="ECO:0000259" key="8">
    <source>
        <dbReference type="PROSITE" id="PS50928"/>
    </source>
</evidence>
<dbReference type="InterPro" id="IPR050366">
    <property type="entry name" value="BP-dependent_transpt_permease"/>
</dbReference>
<evidence type="ECO:0000256" key="5">
    <source>
        <dbReference type="ARBA" id="ARBA00022989"/>
    </source>
</evidence>
<evidence type="ECO:0000256" key="1">
    <source>
        <dbReference type="ARBA" id="ARBA00004651"/>
    </source>
</evidence>
<evidence type="ECO:0000313" key="9">
    <source>
        <dbReference type="EMBL" id="SVA05899.1"/>
    </source>
</evidence>
<dbReference type="EMBL" id="UINC01003388">
    <property type="protein sequence ID" value="SVA05899.1"/>
    <property type="molecule type" value="Genomic_DNA"/>
</dbReference>